<reference evidence="2" key="1">
    <citation type="submission" date="2021-12" db="EMBL/GenBank/DDBJ databases">
        <authorList>
            <person name="King R."/>
        </authorList>
    </citation>
    <scope>NUCLEOTIDE SEQUENCE</scope>
</reference>
<dbReference type="AlphaFoldDB" id="A0A9P0BP74"/>
<name>A0A9P0BP74_CHRIL</name>
<keyword evidence="3" id="KW-1185">Reference proteome</keyword>
<gene>
    <name evidence="2" type="ORF">CINC_LOCUS624</name>
</gene>
<organism evidence="2 3">
    <name type="scientific">Chrysodeixis includens</name>
    <name type="common">Soybean looper</name>
    <name type="synonym">Pseudoplusia includens</name>
    <dbReference type="NCBI Taxonomy" id="689277"/>
    <lineage>
        <taxon>Eukaryota</taxon>
        <taxon>Metazoa</taxon>
        <taxon>Ecdysozoa</taxon>
        <taxon>Arthropoda</taxon>
        <taxon>Hexapoda</taxon>
        <taxon>Insecta</taxon>
        <taxon>Pterygota</taxon>
        <taxon>Neoptera</taxon>
        <taxon>Endopterygota</taxon>
        <taxon>Lepidoptera</taxon>
        <taxon>Glossata</taxon>
        <taxon>Ditrysia</taxon>
        <taxon>Noctuoidea</taxon>
        <taxon>Noctuidae</taxon>
        <taxon>Plusiinae</taxon>
        <taxon>Chrysodeixis</taxon>
    </lineage>
</organism>
<feature type="region of interest" description="Disordered" evidence="1">
    <location>
        <begin position="115"/>
        <end position="148"/>
    </location>
</feature>
<dbReference type="Proteomes" id="UP001154114">
    <property type="component" value="Chromosome 1"/>
</dbReference>
<accession>A0A9P0BP74</accession>
<feature type="compositionally biased region" description="Low complexity" evidence="1">
    <location>
        <begin position="125"/>
        <end position="134"/>
    </location>
</feature>
<protein>
    <submittedName>
        <fullName evidence="2">Uncharacterized protein</fullName>
    </submittedName>
</protein>
<feature type="compositionally biased region" description="Basic and acidic residues" evidence="1">
    <location>
        <begin position="135"/>
        <end position="144"/>
    </location>
</feature>
<evidence type="ECO:0000313" key="2">
    <source>
        <dbReference type="EMBL" id="CAH0578293.1"/>
    </source>
</evidence>
<proteinExistence type="predicted"/>
<dbReference type="OrthoDB" id="7416513at2759"/>
<sequence length="166" mass="18598">MADEKLLAKVANVPIAKPGYDTLGMSAPIIVQMNNKGRWENTKPEYLDEEKLKGVVQHIANSKALSAAKSYCCQCAAENRQAGGKQQYIPIVMMPIYAADQCPFDMDCEVEKMKGSENKGKPQTKRNLANAAAAVKEEDKEKDKRKTKKRGYVLQRLTDFDLLSQW</sequence>
<evidence type="ECO:0000313" key="3">
    <source>
        <dbReference type="Proteomes" id="UP001154114"/>
    </source>
</evidence>
<evidence type="ECO:0000256" key="1">
    <source>
        <dbReference type="SAM" id="MobiDB-lite"/>
    </source>
</evidence>
<dbReference type="EMBL" id="LR824004">
    <property type="protein sequence ID" value="CAH0578293.1"/>
    <property type="molecule type" value="Genomic_DNA"/>
</dbReference>